<protein>
    <recommendedName>
        <fullName evidence="3 13">Beta-ketoacyl-[acyl-carrier-protein] synthase III</fullName>
        <shortName evidence="13">Beta-ketoacyl-ACP synthase III</shortName>
        <shortName evidence="13">KAS III</shortName>
        <ecNumber evidence="3 13">2.3.1.180</ecNumber>
    </recommendedName>
    <alternativeName>
        <fullName evidence="13">3-oxoacyl-[acyl-carrier-protein] synthase 3</fullName>
    </alternativeName>
    <alternativeName>
        <fullName evidence="13">3-oxoacyl-[acyl-carrier-protein] synthase III</fullName>
    </alternativeName>
</protein>
<gene>
    <name evidence="13" type="primary">fabH</name>
    <name evidence="16" type="ORF">IC617_13240</name>
</gene>
<comment type="domain">
    <text evidence="13">The last Arg residue of the ACP-binding site is essential for the weak association between ACP/AcpP and FabH.</text>
</comment>
<evidence type="ECO:0000256" key="13">
    <source>
        <dbReference type="HAMAP-Rule" id="MF_01815"/>
    </source>
</evidence>
<evidence type="ECO:0000256" key="2">
    <source>
        <dbReference type="ARBA" id="ARBA00008642"/>
    </source>
</evidence>
<keyword evidence="7 13" id="KW-0276">Fatty acid metabolism</keyword>
<keyword evidence="11 13" id="KW-0012">Acyltransferase</keyword>
<proteinExistence type="inferred from homology"/>
<evidence type="ECO:0000256" key="8">
    <source>
        <dbReference type="ARBA" id="ARBA00023098"/>
    </source>
</evidence>
<dbReference type="Pfam" id="PF08545">
    <property type="entry name" value="ACP_syn_III"/>
    <property type="match status" value="1"/>
</dbReference>
<dbReference type="EMBL" id="JACXAF010000017">
    <property type="protein sequence ID" value="MBD1390401.1"/>
    <property type="molecule type" value="Genomic_DNA"/>
</dbReference>
<keyword evidence="8 13" id="KW-0443">Lipid metabolism</keyword>
<reference evidence="16" key="1">
    <citation type="submission" date="2020-09" db="EMBL/GenBank/DDBJ databases">
        <title>A novel bacterium of genus Neiella, isolated from South China Sea.</title>
        <authorList>
            <person name="Huang H."/>
            <person name="Mo K."/>
            <person name="Hu Y."/>
        </authorList>
    </citation>
    <scope>NUCLEOTIDE SEQUENCE</scope>
    <source>
        <strain evidence="16">HB171785</strain>
    </source>
</reference>
<dbReference type="NCBIfam" id="NF006829">
    <property type="entry name" value="PRK09352.1"/>
    <property type="match status" value="1"/>
</dbReference>
<dbReference type="SUPFAM" id="SSF53901">
    <property type="entry name" value="Thiolase-like"/>
    <property type="match status" value="1"/>
</dbReference>
<comment type="function">
    <text evidence="13">Catalyzes the condensation reaction of fatty acid synthesis by the addition to an acyl acceptor of two carbons from malonyl-ACP. Catalyzes the first condensation reaction which initiates fatty acid synthesis and may therefore play a role in governing the total rate of fatty acid production. Possesses both acetoacetyl-ACP synthase and acetyl transacylase activities. Its substrate specificity determines the biosynthesis of branched-chain and/or straight-chain of fatty acids.</text>
</comment>
<feature type="active site" evidence="13">
    <location>
        <position position="111"/>
    </location>
</feature>
<keyword evidence="6 13" id="KW-0808">Transferase</keyword>
<feature type="region of interest" description="ACP-binding" evidence="13">
    <location>
        <begin position="250"/>
        <end position="254"/>
    </location>
</feature>
<comment type="similarity">
    <text evidence="2 13">Belongs to the thiolase-like superfamily. FabH family.</text>
</comment>
<evidence type="ECO:0000256" key="6">
    <source>
        <dbReference type="ARBA" id="ARBA00022679"/>
    </source>
</evidence>
<dbReference type="Gene3D" id="3.40.47.10">
    <property type="match status" value="1"/>
</dbReference>
<evidence type="ECO:0000313" key="16">
    <source>
        <dbReference type="EMBL" id="MBD1390401.1"/>
    </source>
</evidence>
<dbReference type="AlphaFoldDB" id="A0A8J6QL67"/>
<dbReference type="EC" id="2.3.1.180" evidence="3 13"/>
<evidence type="ECO:0000256" key="5">
    <source>
        <dbReference type="ARBA" id="ARBA00022516"/>
    </source>
</evidence>
<dbReference type="GO" id="GO:0033818">
    <property type="term" value="F:beta-ketoacyl-acyl-carrier-protein synthase III activity"/>
    <property type="evidence" value="ECO:0007669"/>
    <property type="project" value="UniProtKB-UniRule"/>
</dbReference>
<evidence type="ECO:0000256" key="3">
    <source>
        <dbReference type="ARBA" id="ARBA00012333"/>
    </source>
</evidence>
<keyword evidence="10 13" id="KW-0511">Multifunctional enzyme</keyword>
<evidence type="ECO:0000256" key="7">
    <source>
        <dbReference type="ARBA" id="ARBA00022832"/>
    </source>
</evidence>
<dbReference type="RefSeq" id="WP_191145470.1">
    <property type="nucleotide sequence ID" value="NZ_JACXAF010000017.1"/>
</dbReference>
<keyword evidence="5 13" id="KW-0444">Lipid biosynthesis</keyword>
<dbReference type="Proteomes" id="UP000638014">
    <property type="component" value="Unassembled WGS sequence"/>
</dbReference>
<feature type="active site" evidence="13">
    <location>
        <position position="249"/>
    </location>
</feature>
<dbReference type="InterPro" id="IPR013747">
    <property type="entry name" value="ACP_syn_III_C"/>
</dbReference>
<evidence type="ECO:0000256" key="10">
    <source>
        <dbReference type="ARBA" id="ARBA00023268"/>
    </source>
</evidence>
<sequence>MTYAEITGWGKCLPPAVLSNADLSTFLDTSDEWITSRTGIQQRRIAHVDTSDLATVAAQHAMAAAGLEANDIDMVILATASPDTLIPSAAAKVAKNLKMKQPAVLDINAACTGFLYALHVATGLVKAGMNNNVLVIGAERLTHYLDWSKRDSCVLFGDGAGAVVVSASEQPAGLLSSTLGSDTEAREILYISDYGTSADRFAQPAGIYDLNFVGPEIFKRAVTGMGAAVSQVMSSAGLAKEDVDFVLPHQANLRIIESLAKRLGASEEQVLINIQNYGNTSAATIPIALCEALEAGRIKPQDNIMTAAFGAGLTWGAGYIKWGQRITPLQQSDAALPPCDKTALELLSPAIEQCREHGRGTMLPIDTAN</sequence>
<evidence type="ECO:0000256" key="4">
    <source>
        <dbReference type="ARBA" id="ARBA00022490"/>
    </source>
</evidence>
<evidence type="ECO:0000256" key="12">
    <source>
        <dbReference type="ARBA" id="ARBA00051096"/>
    </source>
</evidence>
<dbReference type="InterPro" id="IPR013751">
    <property type="entry name" value="ACP_syn_III_N"/>
</dbReference>
<evidence type="ECO:0000256" key="11">
    <source>
        <dbReference type="ARBA" id="ARBA00023315"/>
    </source>
</evidence>
<keyword evidence="9 13" id="KW-0275">Fatty acid biosynthesis</keyword>
<organism evidence="16 17">
    <name type="scientific">Neiella litorisoli</name>
    <dbReference type="NCBI Taxonomy" id="2771431"/>
    <lineage>
        <taxon>Bacteria</taxon>
        <taxon>Pseudomonadati</taxon>
        <taxon>Pseudomonadota</taxon>
        <taxon>Gammaproteobacteria</taxon>
        <taxon>Alteromonadales</taxon>
        <taxon>Echinimonadaceae</taxon>
        <taxon>Neiella</taxon>
    </lineage>
</organism>
<evidence type="ECO:0000313" key="17">
    <source>
        <dbReference type="Proteomes" id="UP000638014"/>
    </source>
</evidence>
<dbReference type="InterPro" id="IPR016039">
    <property type="entry name" value="Thiolase-like"/>
</dbReference>
<dbReference type="PANTHER" id="PTHR43091">
    <property type="entry name" value="3-OXOACYL-[ACYL-CARRIER-PROTEIN] SYNTHASE"/>
    <property type="match status" value="1"/>
</dbReference>
<dbReference type="GO" id="GO:0006633">
    <property type="term" value="P:fatty acid biosynthetic process"/>
    <property type="evidence" value="ECO:0007669"/>
    <property type="project" value="UniProtKB-UniRule"/>
</dbReference>
<comment type="pathway">
    <text evidence="1 13">Lipid metabolism; fatty acid biosynthesis.</text>
</comment>
<evidence type="ECO:0000256" key="9">
    <source>
        <dbReference type="ARBA" id="ARBA00023160"/>
    </source>
</evidence>
<evidence type="ECO:0000256" key="1">
    <source>
        <dbReference type="ARBA" id="ARBA00005194"/>
    </source>
</evidence>
<comment type="catalytic activity">
    <reaction evidence="12">
        <text>malonyl-[ACP] + acetyl-CoA + H(+) = 3-oxobutanoyl-[ACP] + CO2 + CoA</text>
        <dbReference type="Rhea" id="RHEA:12080"/>
        <dbReference type="Rhea" id="RHEA-COMP:9623"/>
        <dbReference type="Rhea" id="RHEA-COMP:9625"/>
        <dbReference type="ChEBI" id="CHEBI:15378"/>
        <dbReference type="ChEBI" id="CHEBI:16526"/>
        <dbReference type="ChEBI" id="CHEBI:57287"/>
        <dbReference type="ChEBI" id="CHEBI:57288"/>
        <dbReference type="ChEBI" id="CHEBI:78449"/>
        <dbReference type="ChEBI" id="CHEBI:78450"/>
        <dbReference type="EC" id="2.3.1.180"/>
    </reaction>
    <physiologicalReaction direction="left-to-right" evidence="12">
        <dbReference type="Rhea" id="RHEA:12081"/>
    </physiologicalReaction>
</comment>
<dbReference type="GO" id="GO:0004315">
    <property type="term" value="F:3-oxoacyl-[acyl-carrier-protein] synthase activity"/>
    <property type="evidence" value="ECO:0007669"/>
    <property type="project" value="InterPro"/>
</dbReference>
<feature type="domain" description="Beta-ketoacyl-[acyl-carrier-protein] synthase III C-terminal" evidence="14">
    <location>
        <begin position="234"/>
        <end position="322"/>
    </location>
</feature>
<accession>A0A8J6QL67</accession>
<dbReference type="HAMAP" id="MF_01815">
    <property type="entry name" value="FabH"/>
    <property type="match status" value="1"/>
</dbReference>
<keyword evidence="4 13" id="KW-0963">Cytoplasm</keyword>
<keyword evidence="17" id="KW-1185">Reference proteome</keyword>
<dbReference type="UniPathway" id="UPA00094"/>
<dbReference type="CDD" id="cd00830">
    <property type="entry name" value="KAS_III"/>
    <property type="match status" value="1"/>
</dbReference>
<feature type="domain" description="Beta-ketoacyl-[acyl-carrier-protein] synthase III N-terminal" evidence="15">
    <location>
        <begin position="105"/>
        <end position="182"/>
    </location>
</feature>
<dbReference type="GO" id="GO:0005737">
    <property type="term" value="C:cytoplasm"/>
    <property type="evidence" value="ECO:0007669"/>
    <property type="project" value="UniProtKB-SubCell"/>
</dbReference>
<dbReference type="NCBIfam" id="TIGR00747">
    <property type="entry name" value="fabH"/>
    <property type="match status" value="1"/>
</dbReference>
<comment type="subunit">
    <text evidence="13">Homodimer.</text>
</comment>
<dbReference type="InterPro" id="IPR004655">
    <property type="entry name" value="FabH"/>
</dbReference>
<comment type="subcellular location">
    <subcellularLocation>
        <location evidence="13">Cytoplasm</location>
    </subcellularLocation>
</comment>
<dbReference type="FunFam" id="3.40.47.10:FF:000004">
    <property type="entry name" value="3-oxoacyl-[acyl-carrier-protein] synthase 3"/>
    <property type="match status" value="1"/>
</dbReference>
<dbReference type="PANTHER" id="PTHR43091:SF2">
    <property type="entry name" value="BETA-KETOACYL-[ACYL-CARRIER-PROTEIN] SYNTHASE III 2"/>
    <property type="match status" value="1"/>
</dbReference>
<name>A0A8J6QL67_9GAMM</name>
<evidence type="ECO:0000259" key="15">
    <source>
        <dbReference type="Pfam" id="PF08545"/>
    </source>
</evidence>
<comment type="caution">
    <text evidence="16">The sequence shown here is derived from an EMBL/GenBank/DDBJ whole genome shotgun (WGS) entry which is preliminary data.</text>
</comment>
<dbReference type="Pfam" id="PF08541">
    <property type="entry name" value="ACP_syn_III_C"/>
    <property type="match status" value="1"/>
</dbReference>
<evidence type="ECO:0000259" key="14">
    <source>
        <dbReference type="Pfam" id="PF08541"/>
    </source>
</evidence>
<feature type="active site" evidence="13">
    <location>
        <position position="279"/>
    </location>
</feature>